<sequence length="191" mass="20769">MKGLGTLVIIVGTNRVGARSRLVASQIAEFFVRELEVSVQAMDLGKLDPVLFSPTAYQVPSPVVVEMEKELVHSSAMVVVCPEYNGGMPGIVKLFIDLLPHPELFDGKPVWLVGVASGRFGGVRALAQLEQVLSSLGAYVFPKKLFFPGIAVLLSNRSRVEDPKLCQSMADQARLFWSFAQRMGSPSPAPR</sequence>
<dbReference type="InterPro" id="IPR005025">
    <property type="entry name" value="FMN_Rdtase-like_dom"/>
</dbReference>
<dbReference type="GO" id="GO:0016491">
    <property type="term" value="F:oxidoreductase activity"/>
    <property type="evidence" value="ECO:0007669"/>
    <property type="project" value="InterPro"/>
</dbReference>
<accession>A0A8J2BTI0</accession>
<dbReference type="Gene3D" id="3.40.50.360">
    <property type="match status" value="1"/>
</dbReference>
<name>A0A8J2BTI0_9BACT</name>
<dbReference type="SUPFAM" id="SSF52218">
    <property type="entry name" value="Flavoproteins"/>
    <property type="match status" value="1"/>
</dbReference>
<keyword evidence="3" id="KW-1185">Reference proteome</keyword>
<proteinExistence type="predicted"/>
<organism evidence="2 3">
    <name type="scientific">Candidatus Methylacidithermus pantelleriae</name>
    <dbReference type="NCBI Taxonomy" id="2744239"/>
    <lineage>
        <taxon>Bacteria</taxon>
        <taxon>Pseudomonadati</taxon>
        <taxon>Verrucomicrobiota</taxon>
        <taxon>Methylacidiphilae</taxon>
        <taxon>Methylacidiphilales</taxon>
        <taxon>Methylacidiphilaceae</taxon>
        <taxon>Candidatus Methylacidithermus</taxon>
    </lineage>
</organism>
<reference evidence="2" key="1">
    <citation type="submission" date="2021-02" db="EMBL/GenBank/DDBJ databases">
        <authorList>
            <person name="Cremers G."/>
            <person name="Picone N."/>
        </authorList>
    </citation>
    <scope>NUCLEOTIDE SEQUENCE</scope>
    <source>
        <strain evidence="2">PQ17</strain>
    </source>
</reference>
<gene>
    <name evidence="2" type="ORF">MPNT_30099</name>
</gene>
<evidence type="ECO:0000259" key="1">
    <source>
        <dbReference type="Pfam" id="PF03358"/>
    </source>
</evidence>
<evidence type="ECO:0000313" key="3">
    <source>
        <dbReference type="Proteomes" id="UP000663859"/>
    </source>
</evidence>
<protein>
    <submittedName>
        <fullName evidence="2">FMN_red domain-containing protein</fullName>
    </submittedName>
</protein>
<comment type="caution">
    <text evidence="2">The sequence shown here is derived from an EMBL/GenBank/DDBJ whole genome shotgun (WGS) entry which is preliminary data.</text>
</comment>
<dbReference type="Proteomes" id="UP000663859">
    <property type="component" value="Unassembled WGS sequence"/>
</dbReference>
<dbReference type="PANTHER" id="PTHR30543:SF21">
    <property type="entry name" value="NAD(P)H-DEPENDENT FMN REDUCTASE LOT6"/>
    <property type="match status" value="1"/>
</dbReference>
<dbReference type="Pfam" id="PF03358">
    <property type="entry name" value="FMN_red"/>
    <property type="match status" value="1"/>
</dbReference>
<dbReference type="GO" id="GO:0010181">
    <property type="term" value="F:FMN binding"/>
    <property type="evidence" value="ECO:0007669"/>
    <property type="project" value="TreeGrafter"/>
</dbReference>
<dbReference type="InterPro" id="IPR029039">
    <property type="entry name" value="Flavoprotein-like_sf"/>
</dbReference>
<dbReference type="EMBL" id="CAJNOB010000023">
    <property type="protein sequence ID" value="CAF0699024.1"/>
    <property type="molecule type" value="Genomic_DNA"/>
</dbReference>
<feature type="domain" description="NADPH-dependent FMN reductase-like" evidence="1">
    <location>
        <begin position="7"/>
        <end position="145"/>
    </location>
</feature>
<dbReference type="GO" id="GO:0005829">
    <property type="term" value="C:cytosol"/>
    <property type="evidence" value="ECO:0007669"/>
    <property type="project" value="TreeGrafter"/>
</dbReference>
<dbReference type="InterPro" id="IPR050712">
    <property type="entry name" value="NAD(P)H-dep_reductase"/>
</dbReference>
<dbReference type="AlphaFoldDB" id="A0A8J2BTI0"/>
<dbReference type="PANTHER" id="PTHR30543">
    <property type="entry name" value="CHROMATE REDUCTASE"/>
    <property type="match status" value="1"/>
</dbReference>
<evidence type="ECO:0000313" key="2">
    <source>
        <dbReference type="EMBL" id="CAF0699024.1"/>
    </source>
</evidence>